<accession>A0AAD2K3Y6</accession>
<dbReference type="GO" id="GO:0004029">
    <property type="term" value="F:aldehyde dehydrogenase (NAD+) activity"/>
    <property type="evidence" value="ECO:0007669"/>
    <property type="project" value="TreeGrafter"/>
</dbReference>
<sequence>MPRILTTGSTGYIGGSVLAAIHATYPECTISAMLRKITTRYTDAYPNVKIVQGDYDSAEIIATAAAESDIVIHAGDSDHRGAMEAILTGLKRRTSTTFLIHLSGTGCISDVYTGNLGTLNPKIWSDIDDITELASLPEDRMHRDVDKLVFEAAKTHGAHIHTAIMCPPDIYGEGRGPGITQSFMVPFFYDAILAHGSAFYIGQGENVRSTVHIDDVTSLYVKVVGEAIKSLETGTVQSEYWGDNASAFSEVRWKDMAAATGKIMTSMGLIKSEESTECSIEDVEKLPGSRLLSLYLYGSNGRSRADRATKYLDWKPTAPGLMESLQADLLAHHQDKQRSADIVAGKIAR</sequence>
<dbReference type="Gene3D" id="3.40.50.720">
    <property type="entry name" value="NAD(P)-binding Rossmann-like Domain"/>
    <property type="match status" value="1"/>
</dbReference>
<dbReference type="Proteomes" id="UP001295794">
    <property type="component" value="Unassembled WGS sequence"/>
</dbReference>
<dbReference type="InterPro" id="IPR001509">
    <property type="entry name" value="Epimerase_deHydtase"/>
</dbReference>
<dbReference type="InterPro" id="IPR051783">
    <property type="entry name" value="NAD(P)-dependent_oxidoreduct"/>
</dbReference>
<evidence type="ECO:0000313" key="2">
    <source>
        <dbReference type="EMBL" id="CAK5277614.1"/>
    </source>
</evidence>
<evidence type="ECO:0000259" key="1">
    <source>
        <dbReference type="Pfam" id="PF01370"/>
    </source>
</evidence>
<name>A0AAD2K3Y6_9AGAR</name>
<dbReference type="EMBL" id="CAVNYO010000419">
    <property type="protein sequence ID" value="CAK5277614.1"/>
    <property type="molecule type" value="Genomic_DNA"/>
</dbReference>
<comment type="caution">
    <text evidence="2">The sequence shown here is derived from an EMBL/GenBank/DDBJ whole genome shotgun (WGS) entry which is preliminary data.</text>
</comment>
<dbReference type="Pfam" id="PF01370">
    <property type="entry name" value="Epimerase"/>
    <property type="match status" value="1"/>
</dbReference>
<dbReference type="PANTHER" id="PTHR48079">
    <property type="entry name" value="PROTEIN YEEZ"/>
    <property type="match status" value="1"/>
</dbReference>
<dbReference type="InterPro" id="IPR036291">
    <property type="entry name" value="NAD(P)-bd_dom_sf"/>
</dbReference>
<proteinExistence type="predicted"/>
<dbReference type="PANTHER" id="PTHR48079:SF6">
    <property type="entry name" value="NAD(P)-BINDING DOMAIN-CONTAINING PROTEIN-RELATED"/>
    <property type="match status" value="1"/>
</dbReference>
<gene>
    <name evidence="2" type="ORF">MYCIT1_LOCUS26622</name>
</gene>
<dbReference type="GO" id="GO:0005737">
    <property type="term" value="C:cytoplasm"/>
    <property type="evidence" value="ECO:0007669"/>
    <property type="project" value="TreeGrafter"/>
</dbReference>
<protein>
    <recommendedName>
        <fullName evidence="1">NAD-dependent epimerase/dehydratase domain-containing protein</fullName>
    </recommendedName>
</protein>
<feature type="domain" description="NAD-dependent epimerase/dehydratase" evidence="1">
    <location>
        <begin position="145"/>
        <end position="226"/>
    </location>
</feature>
<keyword evidence="3" id="KW-1185">Reference proteome</keyword>
<organism evidence="2 3">
    <name type="scientific">Mycena citricolor</name>
    <dbReference type="NCBI Taxonomy" id="2018698"/>
    <lineage>
        <taxon>Eukaryota</taxon>
        <taxon>Fungi</taxon>
        <taxon>Dikarya</taxon>
        <taxon>Basidiomycota</taxon>
        <taxon>Agaricomycotina</taxon>
        <taxon>Agaricomycetes</taxon>
        <taxon>Agaricomycetidae</taxon>
        <taxon>Agaricales</taxon>
        <taxon>Marasmiineae</taxon>
        <taxon>Mycenaceae</taxon>
        <taxon>Mycena</taxon>
    </lineage>
</organism>
<dbReference type="AlphaFoldDB" id="A0AAD2K3Y6"/>
<evidence type="ECO:0000313" key="3">
    <source>
        <dbReference type="Proteomes" id="UP001295794"/>
    </source>
</evidence>
<dbReference type="SUPFAM" id="SSF51735">
    <property type="entry name" value="NAD(P)-binding Rossmann-fold domains"/>
    <property type="match status" value="1"/>
</dbReference>
<reference evidence="2" key="1">
    <citation type="submission" date="2023-11" db="EMBL/GenBank/DDBJ databases">
        <authorList>
            <person name="De Vega J J."/>
            <person name="De Vega J J."/>
        </authorList>
    </citation>
    <scope>NUCLEOTIDE SEQUENCE</scope>
</reference>